<reference evidence="1 2" key="1">
    <citation type="submission" date="2016-02" db="EMBL/GenBank/DDBJ databases">
        <title>Complete Genome of H5569, the type strain of the newly described species Haematospirillium jordaniae.</title>
        <authorList>
            <person name="Nicholson A.C."/>
            <person name="Humrighouse B.W."/>
            <person name="Loparov V."/>
            <person name="McQuiston J.R."/>
        </authorList>
    </citation>
    <scope>NUCLEOTIDE SEQUENCE [LARGE SCALE GENOMIC DNA]</scope>
    <source>
        <strain evidence="1 2">H5569</strain>
    </source>
</reference>
<keyword evidence="2" id="KW-1185">Reference proteome</keyword>
<dbReference type="EMBL" id="CP014525">
    <property type="protein sequence ID" value="AMW34874.1"/>
    <property type="molecule type" value="Genomic_DNA"/>
</dbReference>
<dbReference type="RefSeq" id="WP_066134934.1">
    <property type="nucleotide sequence ID" value="NZ_CP014525.1"/>
</dbReference>
<evidence type="ECO:0000313" key="2">
    <source>
        <dbReference type="Proteomes" id="UP000076066"/>
    </source>
</evidence>
<dbReference type="STRING" id="1549855.AY555_06440"/>
<gene>
    <name evidence="1" type="ORF">AY555_06440</name>
</gene>
<dbReference type="KEGG" id="hjo:AY555_06440"/>
<organism evidence="1 2">
    <name type="scientific">Haematospirillum jordaniae</name>
    <dbReference type="NCBI Taxonomy" id="1549855"/>
    <lineage>
        <taxon>Bacteria</taxon>
        <taxon>Pseudomonadati</taxon>
        <taxon>Pseudomonadota</taxon>
        <taxon>Alphaproteobacteria</taxon>
        <taxon>Rhodospirillales</taxon>
        <taxon>Novispirillaceae</taxon>
        <taxon>Haematospirillum</taxon>
    </lineage>
</organism>
<name>A0A143DDR7_9PROT</name>
<dbReference type="Proteomes" id="UP000076066">
    <property type="component" value="Chromosome"/>
</dbReference>
<protein>
    <submittedName>
        <fullName evidence="1">Uncharacterized protein</fullName>
    </submittedName>
</protein>
<sequence>MSYARIDGLHAEAVRRICFILGAAKDTLPPGWPLVVLEATLAGASITETLKAFGEFCKTRRDACAACHLYLGARW</sequence>
<dbReference type="AlphaFoldDB" id="A0A143DDR7"/>
<accession>A0A143DDR7</accession>
<proteinExistence type="predicted"/>
<evidence type="ECO:0000313" key="1">
    <source>
        <dbReference type="EMBL" id="AMW34874.1"/>
    </source>
</evidence>
<dbReference type="GeneID" id="53316793"/>